<feature type="non-terminal residue" evidence="1">
    <location>
        <position position="75"/>
    </location>
</feature>
<evidence type="ECO:0000313" key="1">
    <source>
        <dbReference type="EMBL" id="GFD15475.1"/>
    </source>
</evidence>
<dbReference type="EMBL" id="BKCJ011286736">
    <property type="protein sequence ID" value="GFD15475.1"/>
    <property type="molecule type" value="Genomic_DNA"/>
</dbReference>
<dbReference type="AlphaFoldDB" id="A0A699TX31"/>
<comment type="caution">
    <text evidence="1">The sequence shown here is derived from an EMBL/GenBank/DDBJ whole genome shotgun (WGS) entry which is preliminary data.</text>
</comment>
<sequence>MLIVVPFHNLELGDSDDPPLGVYIESKFPVNCKPIELLMFLPPVRNSPNGVPVVVYRLLYPHRTGHQIFNPFDVP</sequence>
<organism evidence="1">
    <name type="scientific">Tanacetum cinerariifolium</name>
    <name type="common">Dalmatian daisy</name>
    <name type="synonym">Chrysanthemum cinerariifolium</name>
    <dbReference type="NCBI Taxonomy" id="118510"/>
    <lineage>
        <taxon>Eukaryota</taxon>
        <taxon>Viridiplantae</taxon>
        <taxon>Streptophyta</taxon>
        <taxon>Embryophyta</taxon>
        <taxon>Tracheophyta</taxon>
        <taxon>Spermatophyta</taxon>
        <taxon>Magnoliopsida</taxon>
        <taxon>eudicotyledons</taxon>
        <taxon>Gunneridae</taxon>
        <taxon>Pentapetalae</taxon>
        <taxon>asterids</taxon>
        <taxon>campanulids</taxon>
        <taxon>Asterales</taxon>
        <taxon>Asteraceae</taxon>
        <taxon>Asteroideae</taxon>
        <taxon>Anthemideae</taxon>
        <taxon>Anthemidinae</taxon>
        <taxon>Tanacetum</taxon>
    </lineage>
</organism>
<gene>
    <name evidence="1" type="ORF">Tci_887444</name>
</gene>
<proteinExistence type="predicted"/>
<protein>
    <submittedName>
        <fullName evidence="1">Uncharacterized protein</fullName>
    </submittedName>
</protein>
<name>A0A699TX31_TANCI</name>
<reference evidence="1" key="1">
    <citation type="journal article" date="2019" name="Sci. Rep.">
        <title>Draft genome of Tanacetum cinerariifolium, the natural source of mosquito coil.</title>
        <authorList>
            <person name="Yamashiro T."/>
            <person name="Shiraishi A."/>
            <person name="Satake H."/>
            <person name="Nakayama K."/>
        </authorList>
    </citation>
    <scope>NUCLEOTIDE SEQUENCE</scope>
</reference>
<accession>A0A699TX31</accession>